<feature type="chain" id="PRO_5046735340" description="DUF3575 domain-containing protein" evidence="1">
    <location>
        <begin position="30"/>
        <end position="185"/>
    </location>
</feature>
<reference evidence="2 3" key="1">
    <citation type="submission" date="2014-08" db="EMBL/GenBank/DDBJ databases">
        <title>Porphyromonas canoris strain:OH2762 Genome sequencing.</title>
        <authorList>
            <person name="Wallis C."/>
            <person name="Deusch O."/>
            <person name="O'Flynn C."/>
            <person name="Davis I."/>
            <person name="Jospin G."/>
            <person name="Darling A.E."/>
            <person name="Coil D.A."/>
            <person name="Alexiev A."/>
            <person name="Horsfall A."/>
            <person name="Kirkwood N."/>
            <person name="Harris S."/>
            <person name="Eisen J.A."/>
        </authorList>
    </citation>
    <scope>NUCLEOTIDE SEQUENCE [LARGE SCALE GENOMIC DNA]</scope>
    <source>
        <strain evidence="3">COT-108 OH2762</strain>
    </source>
</reference>
<accession>A0ABR4XM09</accession>
<proteinExistence type="predicted"/>
<keyword evidence="1" id="KW-0732">Signal</keyword>
<dbReference type="Proteomes" id="UP000030101">
    <property type="component" value="Unassembled WGS sequence"/>
</dbReference>
<sequence>MNNKDMKKRFLVLFSALILLFCCCGKSNAQVKIKGEIGVGLFSLNAGLYTVLEEHHVAGVSGAGIFMFPSLAGQISPQYRYYFSGYKGNSNGFSGSFFLNAGMNFWIMKDLHAESPEKNTTRAGNSLLVDFYYFNVGGGYELRYKKFYIRPTLNAMFPNFGSSSSMILASVFTASALQASMGFRF</sequence>
<gene>
    <name evidence="2" type="ORF">HQ43_02880</name>
</gene>
<name>A0ABR4XM09_9PORP</name>
<protein>
    <recommendedName>
        <fullName evidence="4">DUF3575 domain-containing protein</fullName>
    </recommendedName>
</protein>
<feature type="signal peptide" evidence="1">
    <location>
        <begin position="1"/>
        <end position="29"/>
    </location>
</feature>
<evidence type="ECO:0000256" key="1">
    <source>
        <dbReference type="SAM" id="SignalP"/>
    </source>
</evidence>
<keyword evidence="3" id="KW-1185">Reference proteome</keyword>
<organism evidence="2 3">
    <name type="scientific">Porphyromonas canoris</name>
    <dbReference type="NCBI Taxonomy" id="36875"/>
    <lineage>
        <taxon>Bacteria</taxon>
        <taxon>Pseudomonadati</taxon>
        <taxon>Bacteroidota</taxon>
        <taxon>Bacteroidia</taxon>
        <taxon>Bacteroidales</taxon>
        <taxon>Porphyromonadaceae</taxon>
        <taxon>Porphyromonas</taxon>
    </lineage>
</organism>
<dbReference type="EMBL" id="JQZV01000006">
    <property type="protein sequence ID" value="KGN92840.1"/>
    <property type="molecule type" value="Genomic_DNA"/>
</dbReference>
<comment type="caution">
    <text evidence="2">The sequence shown here is derived from an EMBL/GenBank/DDBJ whole genome shotgun (WGS) entry which is preliminary data.</text>
</comment>
<evidence type="ECO:0000313" key="3">
    <source>
        <dbReference type="Proteomes" id="UP000030101"/>
    </source>
</evidence>
<evidence type="ECO:0008006" key="4">
    <source>
        <dbReference type="Google" id="ProtNLM"/>
    </source>
</evidence>
<evidence type="ECO:0000313" key="2">
    <source>
        <dbReference type="EMBL" id="KGN92840.1"/>
    </source>
</evidence>